<dbReference type="InterPro" id="IPR011989">
    <property type="entry name" value="ARM-like"/>
</dbReference>
<comment type="caution">
    <text evidence="1">The sequence shown here is derived from an EMBL/GenBank/DDBJ whole genome shotgun (WGS) entry which is preliminary data.</text>
</comment>
<name>A0ABR2JWI4_9EUKA</name>
<dbReference type="Gene3D" id="1.25.10.10">
    <property type="entry name" value="Leucine-rich Repeat Variant"/>
    <property type="match status" value="1"/>
</dbReference>
<gene>
    <name evidence="1" type="ORF">M9Y10_045892</name>
</gene>
<evidence type="ECO:0008006" key="3">
    <source>
        <dbReference type="Google" id="ProtNLM"/>
    </source>
</evidence>
<reference evidence="1 2" key="1">
    <citation type="submission" date="2024-04" db="EMBL/GenBank/DDBJ databases">
        <title>Tritrichomonas musculus Genome.</title>
        <authorList>
            <person name="Alves-Ferreira E."/>
            <person name="Grigg M."/>
            <person name="Lorenzi H."/>
            <person name="Galac M."/>
        </authorList>
    </citation>
    <scope>NUCLEOTIDE SEQUENCE [LARGE SCALE GENOMIC DNA]</scope>
    <source>
        <strain evidence="1 2">EAF2021</strain>
    </source>
</reference>
<organism evidence="1 2">
    <name type="scientific">Tritrichomonas musculus</name>
    <dbReference type="NCBI Taxonomy" id="1915356"/>
    <lineage>
        <taxon>Eukaryota</taxon>
        <taxon>Metamonada</taxon>
        <taxon>Parabasalia</taxon>
        <taxon>Tritrichomonadida</taxon>
        <taxon>Tritrichomonadidae</taxon>
        <taxon>Tritrichomonas</taxon>
    </lineage>
</organism>
<evidence type="ECO:0000313" key="1">
    <source>
        <dbReference type="EMBL" id="KAK8883241.1"/>
    </source>
</evidence>
<protein>
    <recommendedName>
        <fullName evidence="3">MMS19 nucleotide excision repair protein</fullName>
    </recommendedName>
</protein>
<accession>A0ABR2JWI4</accession>
<dbReference type="EMBL" id="JAPFFF010000009">
    <property type="protein sequence ID" value="KAK8883241.1"/>
    <property type="molecule type" value="Genomic_DNA"/>
</dbReference>
<dbReference type="Proteomes" id="UP001470230">
    <property type="component" value="Unassembled WGS sequence"/>
</dbReference>
<dbReference type="SUPFAM" id="SSF48371">
    <property type="entry name" value="ARM repeat"/>
    <property type="match status" value="1"/>
</dbReference>
<proteinExistence type="predicted"/>
<sequence>MQVKQLLDELEKRCTILASSNEATIDPVDHVLLWNVLFQVADHDDGNFQLIQTVLGLYREKIPNFNEDNDIIKSKTSVYLDSSKSFEERTVNSSAILQLIPFFNLPLAEKIVLATIDIINSQFKALNDIPVEFLDPLSECDIEIIAEEDTAPFIEFLQKEIDNPEHRLAAILFFSPLSHGLSHLSPEAGPYAVKTLLDLFSKDDRNSKIVGCYMLAFLAHLFEHDPDTAPEDDKILAILRPLLSDKDQIIRKRSNKAFRLLLDSNFLLTEKSVNEYLSYFPTFPSEYYPEYFKILSTFVVPHSEEDEDDDYMDEEDHKDDEVSLEIIQPIVDFVNTNISSEDPIVRAFCLDVMSDLGFKDFVYIEDDVAKGLEVAQALLDAKQVNTYIYITNFIEILAEKDESSKSKVEPMVKTIVEQLLIENNETLGNRKQVIDCAAMVGQMIKIGSAVDQSDNIAKFVISQLNTNPPEKIIARLCNPIHFIVKTINEENALEIFKHLSESFKVCEDQDNTDDVALCLEKIIKNHSVPEESVRPLVDDSINGKLKILKNTSPHKIFPPCIPPFMIITAYIKKYPTQGSSLIPTLLEWFDESQIKIIPPTLIPINAAFDAGCFNDETAGKFAVSLKDKILKCETLDGHEIGALCDSANRLFNLFPAKMAPISDYLQPLIKFAAKSLPPLEEEEEDDIEELPGQEGLSDITNFVFNVYATDDSVEVINELIAPLLMLLPFEPGCEGINEILTNLAEMFEDKERFSDVLVPGLRMITEILLMKKSELEEYEIDDEAMSALKQTLKKCCKGDRALTQQLTKSFGKSRAKINRFNALIR</sequence>
<keyword evidence="2" id="KW-1185">Reference proteome</keyword>
<dbReference type="InterPro" id="IPR016024">
    <property type="entry name" value="ARM-type_fold"/>
</dbReference>
<evidence type="ECO:0000313" key="2">
    <source>
        <dbReference type="Proteomes" id="UP001470230"/>
    </source>
</evidence>